<dbReference type="EMBL" id="FNRJ01000012">
    <property type="protein sequence ID" value="SEA98969.1"/>
    <property type="molecule type" value="Genomic_DNA"/>
</dbReference>
<proteinExistence type="inferred from homology"/>
<gene>
    <name evidence="7" type="ORF">SAMN02745729_11233</name>
</gene>
<dbReference type="InterPro" id="IPR015424">
    <property type="entry name" value="PyrdxlP-dep_Trfase"/>
</dbReference>
<evidence type="ECO:0000313" key="8">
    <source>
        <dbReference type="Proteomes" id="UP000242469"/>
    </source>
</evidence>
<evidence type="ECO:0000256" key="2">
    <source>
        <dbReference type="ARBA" id="ARBA00022898"/>
    </source>
</evidence>
<dbReference type="InterPro" id="IPR036390">
    <property type="entry name" value="WH_DNA-bd_sf"/>
</dbReference>
<protein>
    <submittedName>
        <fullName evidence="7">Transcriptional regulator, GntR family</fullName>
    </submittedName>
</protein>
<dbReference type="Proteomes" id="UP000242469">
    <property type="component" value="Unassembled WGS sequence"/>
</dbReference>
<dbReference type="Gene3D" id="3.40.640.10">
    <property type="entry name" value="Type I PLP-dependent aspartate aminotransferase-like (Major domain)"/>
    <property type="match status" value="1"/>
</dbReference>
<dbReference type="InterPro" id="IPR004839">
    <property type="entry name" value="Aminotransferase_I/II_large"/>
</dbReference>
<evidence type="ECO:0000256" key="5">
    <source>
        <dbReference type="ARBA" id="ARBA00023163"/>
    </source>
</evidence>
<dbReference type="InterPro" id="IPR000524">
    <property type="entry name" value="Tscrpt_reg_HTH_GntR"/>
</dbReference>
<dbReference type="PANTHER" id="PTHR46577:SF1">
    <property type="entry name" value="HTH-TYPE TRANSCRIPTIONAL REGULATORY PROTEIN GABR"/>
    <property type="match status" value="1"/>
</dbReference>
<keyword evidence="2" id="KW-0663">Pyridoxal phosphate</keyword>
<feature type="domain" description="HTH gntR-type" evidence="6">
    <location>
        <begin position="21"/>
        <end position="89"/>
    </location>
</feature>
<sequence length="498" mass="56061">MSTSGNTRSGHIPFSLEPGEGPFYRQLMEQIQQAINQGLLQPGDRLPGSRAMAHMLGVSRSTLVSTYERLIAEGILISRPKSGVFVADQPQTAIALPRSVVTQPSELLLAFDSGADPSVFPHKSWQKSLRASWRKPDPRILEDAYPFGYPGLQQAIADYLYQLRGLQCSPEQVLITAGNRDSLTLLRHAFRLISPASQWLTENPSYPPIRRLLANWATNDQARFLLPQDAEGCMLPSLDAQAAPPIVVLTPNRQYPSGIALGSQRRQQWLQRLQEQSIWVVEDDYDNDFCFQGRTGVPLMQADRSERVFFVGSLSKVLFRGLRLGFIVAPRTHVPALRQSRIQLGGAAALPTQPVVAEFMNSGEFGRHINRMRRHYRHKRDHLLTLLEQYLSCWFEWQVPQGGMHLIIRFTSETTTRLHALLGDGPLDQQLATQLRQDGIKLEPLSTYYAAWKEQLLQQPDDALIPTAGFILGYTRPDEDNMRTLLHTLATRLSAVLD</sequence>
<dbReference type="PROSITE" id="PS00141">
    <property type="entry name" value="ASP_PROTEASE"/>
    <property type="match status" value="1"/>
</dbReference>
<accession>A0A1H4FNN4</accession>
<evidence type="ECO:0000256" key="1">
    <source>
        <dbReference type="ARBA" id="ARBA00005384"/>
    </source>
</evidence>
<dbReference type="CDD" id="cd00609">
    <property type="entry name" value="AAT_like"/>
    <property type="match status" value="1"/>
</dbReference>
<keyword evidence="5" id="KW-0804">Transcription</keyword>
<dbReference type="AlphaFoldDB" id="A0A1H4FNN4"/>
<dbReference type="InterPro" id="IPR015421">
    <property type="entry name" value="PyrdxlP-dep_Trfase_major"/>
</dbReference>
<dbReference type="RefSeq" id="WP_091827180.1">
    <property type="nucleotide sequence ID" value="NZ_FNRJ01000012.1"/>
</dbReference>
<dbReference type="InterPro" id="IPR036388">
    <property type="entry name" value="WH-like_DNA-bd_sf"/>
</dbReference>
<dbReference type="InterPro" id="IPR001969">
    <property type="entry name" value="Aspartic_peptidase_AS"/>
</dbReference>
<dbReference type="PROSITE" id="PS50949">
    <property type="entry name" value="HTH_GNTR"/>
    <property type="match status" value="1"/>
</dbReference>
<dbReference type="Pfam" id="PF00392">
    <property type="entry name" value="GntR"/>
    <property type="match status" value="1"/>
</dbReference>
<dbReference type="PANTHER" id="PTHR46577">
    <property type="entry name" value="HTH-TYPE TRANSCRIPTIONAL REGULATORY PROTEIN GABR"/>
    <property type="match status" value="1"/>
</dbReference>
<keyword evidence="3" id="KW-0805">Transcription regulation</keyword>
<dbReference type="GO" id="GO:0003700">
    <property type="term" value="F:DNA-binding transcription factor activity"/>
    <property type="evidence" value="ECO:0007669"/>
    <property type="project" value="InterPro"/>
</dbReference>
<dbReference type="GO" id="GO:0030170">
    <property type="term" value="F:pyridoxal phosphate binding"/>
    <property type="evidence" value="ECO:0007669"/>
    <property type="project" value="InterPro"/>
</dbReference>
<keyword evidence="4" id="KW-0238">DNA-binding</keyword>
<dbReference type="OrthoDB" id="9808770at2"/>
<dbReference type="GO" id="GO:0003677">
    <property type="term" value="F:DNA binding"/>
    <property type="evidence" value="ECO:0007669"/>
    <property type="project" value="UniProtKB-KW"/>
</dbReference>
<dbReference type="SUPFAM" id="SSF53383">
    <property type="entry name" value="PLP-dependent transferases"/>
    <property type="match status" value="1"/>
</dbReference>
<dbReference type="InterPro" id="IPR051446">
    <property type="entry name" value="HTH_trans_reg/aminotransferase"/>
</dbReference>
<reference evidence="8" key="1">
    <citation type="submission" date="2016-10" db="EMBL/GenBank/DDBJ databases">
        <authorList>
            <person name="Varghese N."/>
            <person name="Submissions S."/>
        </authorList>
    </citation>
    <scope>NUCLEOTIDE SEQUENCE [LARGE SCALE GENOMIC DNA]</scope>
    <source>
        <strain evidence="8">DSM 11526</strain>
    </source>
</reference>
<evidence type="ECO:0000259" key="6">
    <source>
        <dbReference type="PROSITE" id="PS50949"/>
    </source>
</evidence>
<evidence type="ECO:0000256" key="3">
    <source>
        <dbReference type="ARBA" id="ARBA00023015"/>
    </source>
</evidence>
<name>A0A1H4FNN4_9GAMM</name>
<keyword evidence="8" id="KW-1185">Reference proteome</keyword>
<evidence type="ECO:0000256" key="4">
    <source>
        <dbReference type="ARBA" id="ARBA00023125"/>
    </source>
</evidence>
<dbReference type="SUPFAM" id="SSF46785">
    <property type="entry name" value="Winged helix' DNA-binding domain"/>
    <property type="match status" value="1"/>
</dbReference>
<organism evidence="7 8">
    <name type="scientific">Marinobacterium iners DSM 11526</name>
    <dbReference type="NCBI Taxonomy" id="1122198"/>
    <lineage>
        <taxon>Bacteria</taxon>
        <taxon>Pseudomonadati</taxon>
        <taxon>Pseudomonadota</taxon>
        <taxon>Gammaproteobacteria</taxon>
        <taxon>Oceanospirillales</taxon>
        <taxon>Oceanospirillaceae</taxon>
        <taxon>Marinobacterium</taxon>
    </lineage>
</organism>
<evidence type="ECO:0000313" key="7">
    <source>
        <dbReference type="EMBL" id="SEA98969.1"/>
    </source>
</evidence>
<comment type="similarity">
    <text evidence="1">In the C-terminal section; belongs to the class-I pyridoxal-phosphate-dependent aminotransferase family.</text>
</comment>
<dbReference type="CDD" id="cd07377">
    <property type="entry name" value="WHTH_GntR"/>
    <property type="match status" value="1"/>
</dbReference>
<dbReference type="Gene3D" id="1.10.10.10">
    <property type="entry name" value="Winged helix-like DNA-binding domain superfamily/Winged helix DNA-binding domain"/>
    <property type="match status" value="1"/>
</dbReference>
<dbReference type="GO" id="GO:0006508">
    <property type="term" value="P:proteolysis"/>
    <property type="evidence" value="ECO:0007669"/>
    <property type="project" value="InterPro"/>
</dbReference>
<dbReference type="SMART" id="SM00345">
    <property type="entry name" value="HTH_GNTR"/>
    <property type="match status" value="1"/>
</dbReference>
<dbReference type="STRING" id="1122198.SAMN02745729_11233"/>
<dbReference type="GO" id="GO:0004190">
    <property type="term" value="F:aspartic-type endopeptidase activity"/>
    <property type="evidence" value="ECO:0007669"/>
    <property type="project" value="InterPro"/>
</dbReference>
<dbReference type="Pfam" id="PF00155">
    <property type="entry name" value="Aminotran_1_2"/>
    <property type="match status" value="1"/>
</dbReference>